<dbReference type="PANTHER" id="PTHR14628:SF1">
    <property type="entry name" value="BEN DOMAIN-CONTAINING PROTEIN 5"/>
    <property type="match status" value="1"/>
</dbReference>
<dbReference type="InterPro" id="IPR040391">
    <property type="entry name" value="BEND5"/>
</dbReference>
<keyword evidence="1" id="KW-0175">Coiled coil</keyword>
<feature type="region of interest" description="Disordered" evidence="2">
    <location>
        <begin position="207"/>
        <end position="235"/>
    </location>
</feature>
<evidence type="ECO:0000313" key="3">
    <source>
        <dbReference type="EMBL" id="JAR89937.1"/>
    </source>
</evidence>
<reference evidence="3" key="1">
    <citation type="journal article" date="2018" name="PLoS Negl. Trop. Dis.">
        <title>Sialome diversity of ticks revealed by RNAseq of single tick salivary glands.</title>
        <authorList>
            <person name="Perner J."/>
            <person name="Kropackova S."/>
            <person name="Kopacek P."/>
            <person name="Ribeiro J.M."/>
        </authorList>
    </citation>
    <scope>NUCLEOTIDE SEQUENCE</scope>
    <source>
        <strain evidence="3">Siblings of single egg batch collected in Ceske Budejovice</strain>
        <tissue evidence="3">Salivary glands</tissue>
    </source>
</reference>
<proteinExistence type="predicted"/>
<feature type="region of interest" description="Disordered" evidence="2">
    <location>
        <begin position="308"/>
        <end position="332"/>
    </location>
</feature>
<feature type="non-terminal residue" evidence="3">
    <location>
        <position position="1"/>
    </location>
</feature>
<dbReference type="EMBL" id="GEGO01005467">
    <property type="protein sequence ID" value="JAR89937.1"/>
    <property type="molecule type" value="Transcribed_RNA"/>
</dbReference>
<feature type="compositionally biased region" description="Basic and acidic residues" evidence="2">
    <location>
        <begin position="89"/>
        <end position="103"/>
    </location>
</feature>
<feature type="compositionally biased region" description="Basic and acidic residues" evidence="2">
    <location>
        <begin position="447"/>
        <end position="461"/>
    </location>
</feature>
<dbReference type="GO" id="GO:0045892">
    <property type="term" value="P:negative regulation of DNA-templated transcription"/>
    <property type="evidence" value="ECO:0007669"/>
    <property type="project" value="InterPro"/>
</dbReference>
<feature type="compositionally biased region" description="Basic residues" evidence="2">
    <location>
        <begin position="124"/>
        <end position="134"/>
    </location>
</feature>
<feature type="coiled-coil region" evidence="1">
    <location>
        <begin position="167"/>
        <end position="194"/>
    </location>
</feature>
<name>A0A147BGM2_IXORI</name>
<feature type="region of interest" description="Disordered" evidence="2">
    <location>
        <begin position="443"/>
        <end position="472"/>
    </location>
</feature>
<evidence type="ECO:0000256" key="1">
    <source>
        <dbReference type="SAM" id="Coils"/>
    </source>
</evidence>
<dbReference type="PANTHER" id="PTHR14628">
    <property type="entry name" value="BEN DOMAIN-CONTAINING PROTEIN 5"/>
    <property type="match status" value="1"/>
</dbReference>
<organism evidence="3">
    <name type="scientific">Ixodes ricinus</name>
    <name type="common">Common tick</name>
    <name type="synonym">Acarus ricinus</name>
    <dbReference type="NCBI Taxonomy" id="34613"/>
    <lineage>
        <taxon>Eukaryota</taxon>
        <taxon>Metazoa</taxon>
        <taxon>Ecdysozoa</taxon>
        <taxon>Arthropoda</taxon>
        <taxon>Chelicerata</taxon>
        <taxon>Arachnida</taxon>
        <taxon>Acari</taxon>
        <taxon>Parasitiformes</taxon>
        <taxon>Ixodida</taxon>
        <taxon>Ixodoidea</taxon>
        <taxon>Ixodidae</taxon>
        <taxon>Ixodinae</taxon>
        <taxon>Ixodes</taxon>
    </lineage>
</organism>
<dbReference type="AlphaFoldDB" id="A0A147BGM2"/>
<accession>A0A147BGM2</accession>
<protein>
    <submittedName>
        <fullName evidence="3">Uncharacterized protein</fullName>
    </submittedName>
</protein>
<dbReference type="GO" id="GO:0003677">
    <property type="term" value="F:DNA binding"/>
    <property type="evidence" value="ECO:0007669"/>
    <property type="project" value="InterPro"/>
</dbReference>
<feature type="compositionally biased region" description="Polar residues" evidence="2">
    <location>
        <begin position="207"/>
        <end position="218"/>
    </location>
</feature>
<sequence>IYAYIKYVEDGKRAILPVSLILRFAPKSTEDLPPGLVKAYWRKTNGEEEGYYDANVLQLGSTESDLCKSIAKAKRSSVPVIFTEDGKIKDAEKSRSDDLEASRPTKKQKPAYEMPQTTKEMKQKQKQARARRMGKLLPQGRSRAPLRRHLEAETSDDDDEVCLKSELRMAYKTIKHLEEKLEQEERMNRRLTSALLHKIEVAASVPKTSRSLTSTTKEQPAHVSAGSALQSPQEPFVPAPVEGAYYVHNLALRESHSKGNVDIPGQQGPLAVHHPVVPQDAPQLDCTDQAASNANKNWDVDMAEDAAVGPAADAAEDAGEAAEGADSPAEPAPLDMVEGKRYLGHGHFIPEWRFKWAMDKGKTDSRFCSLLLRTMYKDHELVDRSVTGRPCRRNIKHGDVGRKPLTPTKVEAVRVGFSHYMKGKKSTVSDEERLDLVKTNLSNFLSEKNRPPRERKPKNEEAALPMDFATNE</sequence>
<feature type="region of interest" description="Disordered" evidence="2">
    <location>
        <begin position="89"/>
        <end position="158"/>
    </location>
</feature>
<evidence type="ECO:0000256" key="2">
    <source>
        <dbReference type="SAM" id="MobiDB-lite"/>
    </source>
</evidence>
<feature type="compositionally biased region" description="Low complexity" evidence="2">
    <location>
        <begin position="321"/>
        <end position="332"/>
    </location>
</feature>